<feature type="non-terminal residue" evidence="1">
    <location>
        <position position="149"/>
    </location>
</feature>
<dbReference type="EMBL" id="JADNRY010000049">
    <property type="protein sequence ID" value="KAF9069582.1"/>
    <property type="molecule type" value="Genomic_DNA"/>
</dbReference>
<reference evidence="1" key="1">
    <citation type="submission" date="2020-11" db="EMBL/GenBank/DDBJ databases">
        <authorList>
            <consortium name="DOE Joint Genome Institute"/>
            <person name="Ahrendt S."/>
            <person name="Riley R."/>
            <person name="Andreopoulos W."/>
            <person name="Labutti K."/>
            <person name="Pangilinan J."/>
            <person name="Ruiz-Duenas F.J."/>
            <person name="Barrasa J.M."/>
            <person name="Sanchez-Garcia M."/>
            <person name="Camarero S."/>
            <person name="Miyauchi S."/>
            <person name="Serrano A."/>
            <person name="Linde D."/>
            <person name="Babiker R."/>
            <person name="Drula E."/>
            <person name="Ayuso-Fernandez I."/>
            <person name="Pacheco R."/>
            <person name="Padilla G."/>
            <person name="Ferreira P."/>
            <person name="Barriuso J."/>
            <person name="Kellner H."/>
            <person name="Castanera R."/>
            <person name="Alfaro M."/>
            <person name="Ramirez L."/>
            <person name="Pisabarro A.G."/>
            <person name="Kuo A."/>
            <person name="Tritt A."/>
            <person name="Lipzen A."/>
            <person name="He G."/>
            <person name="Yan M."/>
            <person name="Ng V."/>
            <person name="Cullen D."/>
            <person name="Martin F."/>
            <person name="Rosso M.-N."/>
            <person name="Henrissat B."/>
            <person name="Hibbett D."/>
            <person name="Martinez A.T."/>
            <person name="Grigoriev I.V."/>
        </authorList>
    </citation>
    <scope>NUCLEOTIDE SEQUENCE</scope>
    <source>
        <strain evidence="1">AH 40177</strain>
    </source>
</reference>
<feature type="non-terminal residue" evidence="1">
    <location>
        <position position="1"/>
    </location>
</feature>
<name>A0A9P5PW24_9AGAR</name>
<dbReference type="AlphaFoldDB" id="A0A9P5PW24"/>
<evidence type="ECO:0000313" key="1">
    <source>
        <dbReference type="EMBL" id="KAF9069582.1"/>
    </source>
</evidence>
<keyword evidence="2" id="KW-1185">Reference proteome</keyword>
<evidence type="ECO:0000313" key="2">
    <source>
        <dbReference type="Proteomes" id="UP000772434"/>
    </source>
</evidence>
<dbReference type="Proteomes" id="UP000772434">
    <property type="component" value="Unassembled WGS sequence"/>
</dbReference>
<protein>
    <submittedName>
        <fullName evidence="1">Uncharacterized protein</fullName>
    </submittedName>
</protein>
<accession>A0A9P5PW24</accession>
<gene>
    <name evidence="1" type="ORF">BDP27DRAFT_1177026</name>
</gene>
<dbReference type="OrthoDB" id="3235983at2759"/>
<organism evidence="1 2">
    <name type="scientific">Rhodocollybia butyracea</name>
    <dbReference type="NCBI Taxonomy" id="206335"/>
    <lineage>
        <taxon>Eukaryota</taxon>
        <taxon>Fungi</taxon>
        <taxon>Dikarya</taxon>
        <taxon>Basidiomycota</taxon>
        <taxon>Agaricomycotina</taxon>
        <taxon>Agaricomycetes</taxon>
        <taxon>Agaricomycetidae</taxon>
        <taxon>Agaricales</taxon>
        <taxon>Marasmiineae</taxon>
        <taxon>Omphalotaceae</taxon>
        <taxon>Rhodocollybia</taxon>
    </lineage>
</organism>
<comment type="caution">
    <text evidence="1">The sequence shown here is derived from an EMBL/GenBank/DDBJ whole genome shotgun (WGS) entry which is preliminary data.</text>
</comment>
<proteinExistence type="predicted"/>
<sequence>KQCPGLILTFPASRSPHSIYPFGLHDNLPLPWGYTVQKGSMFLISYACTGNTVIECCNPCHQLKKHSILIGIIERISTGVSENAPFAYHRHAGMVTLSRRKSAQIDDFCLQGQNVRRKLAVREGGLDEHKWFVLAIADGRYERVDRLIR</sequence>